<sequence>MDDAIESIQRLVKAGLRISPEVLAHVFAHGMRDCKAIMRNDSVQRLWGCGSLKPEIGEGARYWGCSVRSWIETASMSQLSQLVEYVYYPKLRKYTEELLITETEIFFLSEVYLKVSEDVQSAKQVRHFCQCKSNPNFKFLSIDKQRYTVHISY</sequence>
<proteinExistence type="predicted"/>
<evidence type="ECO:0000313" key="1">
    <source>
        <dbReference type="EMBL" id="QNO49847.1"/>
    </source>
</evidence>
<dbReference type="AlphaFoldDB" id="A0A7G9YPB3"/>
<gene>
    <name evidence="1" type="ORF">HMIKAMFF_00007</name>
</gene>
<protein>
    <submittedName>
        <fullName evidence="1">Uncharacterized protein</fullName>
    </submittedName>
</protein>
<reference evidence="1" key="1">
    <citation type="submission" date="2020-06" db="EMBL/GenBank/DDBJ databases">
        <title>Unique genomic features of the anaerobic methanotrophic archaea.</title>
        <authorList>
            <person name="Chadwick G.L."/>
            <person name="Skennerton C.T."/>
            <person name="Laso-Perez R."/>
            <person name="Leu A.O."/>
            <person name="Speth D.R."/>
            <person name="Yu H."/>
            <person name="Morgan-Lang C."/>
            <person name="Hatzenpichler R."/>
            <person name="Goudeau D."/>
            <person name="Malmstrom R."/>
            <person name="Brazelton W.J."/>
            <person name="Woyke T."/>
            <person name="Hallam S.J."/>
            <person name="Tyson G.W."/>
            <person name="Wegener G."/>
            <person name="Boetius A."/>
            <person name="Orphan V."/>
        </authorList>
    </citation>
    <scope>NUCLEOTIDE SEQUENCE</scope>
</reference>
<name>A0A7G9YPB3_9EURY</name>
<organism evidence="1">
    <name type="scientific">Candidatus Methanogaster sp. ANME-2c ERB4</name>
    <dbReference type="NCBI Taxonomy" id="2759911"/>
    <lineage>
        <taxon>Archaea</taxon>
        <taxon>Methanobacteriati</taxon>
        <taxon>Methanobacteriota</taxon>
        <taxon>Stenosarchaea group</taxon>
        <taxon>Methanomicrobia</taxon>
        <taxon>Methanosarcinales</taxon>
        <taxon>ANME-2 cluster</taxon>
        <taxon>Candidatus Methanogasteraceae</taxon>
        <taxon>Candidatus Methanogaster</taxon>
    </lineage>
</organism>
<accession>A0A7G9YPB3</accession>
<dbReference type="EMBL" id="MT631398">
    <property type="protein sequence ID" value="QNO49847.1"/>
    <property type="molecule type" value="Genomic_DNA"/>
</dbReference>